<reference evidence="1 2" key="1">
    <citation type="submission" date="2015-09" db="EMBL/GenBank/DDBJ databases">
        <authorList>
            <person name="Jackson K.R."/>
            <person name="Lunt B.L."/>
            <person name="Fisher J.N.B."/>
            <person name="Gardner A.V."/>
            <person name="Bailey M.E."/>
            <person name="Deus L.M."/>
            <person name="Earl A.S."/>
            <person name="Gibby P.D."/>
            <person name="Hartmann K.A."/>
            <person name="Liu J.E."/>
            <person name="Manci A.M."/>
            <person name="Nielsen D.A."/>
            <person name="Solomon M.B."/>
            <person name="Breakwell D.P."/>
            <person name="Burnett S.H."/>
            <person name="Grose J.H."/>
        </authorList>
    </citation>
    <scope>NUCLEOTIDE SEQUENCE [LARGE SCALE GENOMIC DNA]</scope>
    <source>
        <strain evidence="1 2">S613</strain>
    </source>
</reference>
<name>A0A0P8ZWI5_PSEFL</name>
<dbReference type="AlphaFoldDB" id="A0A0P8ZWI5"/>
<evidence type="ECO:0000313" key="2">
    <source>
        <dbReference type="Proteomes" id="UP000050349"/>
    </source>
</evidence>
<protein>
    <submittedName>
        <fullName evidence="1">Uncharacterized protein</fullName>
    </submittedName>
</protein>
<accession>A0A0P8ZWI5</accession>
<evidence type="ECO:0000313" key="1">
    <source>
        <dbReference type="EMBL" id="KPU62016.1"/>
    </source>
</evidence>
<comment type="caution">
    <text evidence="1">The sequence shown here is derived from an EMBL/GenBank/DDBJ whole genome shotgun (WGS) entry which is preliminary data.</text>
</comment>
<organism evidence="1 2">
    <name type="scientific">Pseudomonas fluorescens</name>
    <dbReference type="NCBI Taxonomy" id="294"/>
    <lineage>
        <taxon>Bacteria</taxon>
        <taxon>Pseudomonadati</taxon>
        <taxon>Pseudomonadota</taxon>
        <taxon>Gammaproteobacteria</taxon>
        <taxon>Pseudomonadales</taxon>
        <taxon>Pseudomonadaceae</taxon>
        <taxon>Pseudomonas</taxon>
    </lineage>
</organism>
<sequence>MGLHWNVIFARCCVDAFHLDRRRSQGRFGLPPFRLQIINGLRFCPSIIGVNNGLGFFVADLQEGSGFGRLLESFSNNQSNVLPVPANLVVLQRREAFGGGTTFDKGCGLLNR</sequence>
<proteinExistence type="predicted"/>
<dbReference type="Proteomes" id="UP000050349">
    <property type="component" value="Unassembled WGS sequence"/>
</dbReference>
<gene>
    <name evidence="1" type="ORF">AN403_5957</name>
</gene>
<dbReference type="EMBL" id="LJXB01000038">
    <property type="protein sequence ID" value="KPU62016.1"/>
    <property type="molecule type" value="Genomic_DNA"/>
</dbReference>